<name>A0ABZ0KWE0_9BACL</name>
<organism evidence="9 10">
    <name type="scientific">Sporosarcina jeotgali</name>
    <dbReference type="NCBI Taxonomy" id="3020056"/>
    <lineage>
        <taxon>Bacteria</taxon>
        <taxon>Bacillati</taxon>
        <taxon>Bacillota</taxon>
        <taxon>Bacilli</taxon>
        <taxon>Bacillales</taxon>
        <taxon>Caryophanaceae</taxon>
        <taxon>Sporosarcina</taxon>
    </lineage>
</organism>
<keyword evidence="10" id="KW-1185">Reference proteome</keyword>
<feature type="transmembrane region" description="Helical" evidence="8">
    <location>
        <begin position="263"/>
        <end position="284"/>
    </location>
</feature>
<feature type="transmembrane region" description="Helical" evidence="8">
    <location>
        <begin position="85"/>
        <end position="108"/>
    </location>
</feature>
<evidence type="ECO:0000256" key="4">
    <source>
        <dbReference type="ARBA" id="ARBA00022960"/>
    </source>
</evidence>
<feature type="transmembrane region" description="Helical" evidence="8">
    <location>
        <begin position="433"/>
        <end position="454"/>
    </location>
</feature>
<accession>A0ABZ0KWE0</accession>
<gene>
    <name evidence="9" type="ORF">PGH26_01955</name>
</gene>
<feature type="transmembrane region" description="Helical" evidence="8">
    <location>
        <begin position="152"/>
        <end position="174"/>
    </location>
</feature>
<evidence type="ECO:0000256" key="7">
    <source>
        <dbReference type="ARBA" id="ARBA00023136"/>
    </source>
</evidence>
<dbReference type="EMBL" id="CP116341">
    <property type="protein sequence ID" value="WOV84712.1"/>
    <property type="molecule type" value="Genomic_DNA"/>
</dbReference>
<dbReference type="InterPro" id="IPR051050">
    <property type="entry name" value="Lipid_II_flippase_MurJ/MviN"/>
</dbReference>
<dbReference type="Proteomes" id="UP001303532">
    <property type="component" value="Chromosome"/>
</dbReference>
<keyword evidence="4" id="KW-0133">Cell shape</keyword>
<feature type="transmembrane region" description="Helical" evidence="8">
    <location>
        <begin position="344"/>
        <end position="362"/>
    </location>
</feature>
<evidence type="ECO:0000256" key="8">
    <source>
        <dbReference type="SAM" id="Phobius"/>
    </source>
</evidence>
<evidence type="ECO:0000256" key="3">
    <source>
        <dbReference type="ARBA" id="ARBA00022692"/>
    </source>
</evidence>
<sequence>MGKLKQAALWTAMLALVLKLSGLVRESIVGTKFGVSHETDAYFLAFPFITLVVAMISTGFNNVFLPMYIKNRKSGDMGDHNANALLNWTMIIFVAVSFIGWFGAPYLLPFLYGNMKPDTAALAIPMTQVFFAFMTVIALSGLLDSYLQSRRIFVPSQVSKLLATLFSVVFAIFFNDQWGIFSLVYGFIFGTILGVIVQLFYLFRSDYKWRLEFKMDIKFRNAFLLLIVPSLLNSVVGQVNLFVNKAFASGTGDGAVTYLNNASLIVSIPNAIYATTLAAIIFTLMSEQTEDRAKFKETFFRGMEISLVTLLPIASGLLVIGDSVIAFIYEHGKFTAFDTHKTHIALMLYLPVIVFQGMQLMLSKSMYARGKTAVVFRISVTTILINFLSNWLLVDRFGYPALAVATSVVSIYFFAVSMVVVYKDLGKEELARFGRMVPQVLIPTVIMGLVVWAAKVFVGLGHFGPIVQLATLVPIGAVVYAGMLFVFYRAGFRRFVGLLKRG</sequence>
<evidence type="ECO:0000313" key="10">
    <source>
        <dbReference type="Proteomes" id="UP001303532"/>
    </source>
</evidence>
<keyword evidence="2" id="KW-1003">Cell membrane</keyword>
<feature type="transmembrane region" description="Helical" evidence="8">
    <location>
        <begin position="42"/>
        <end position="64"/>
    </location>
</feature>
<evidence type="ECO:0000256" key="2">
    <source>
        <dbReference type="ARBA" id="ARBA00022475"/>
    </source>
</evidence>
<feature type="transmembrane region" description="Helical" evidence="8">
    <location>
        <begin position="399"/>
        <end position="421"/>
    </location>
</feature>
<keyword evidence="6 8" id="KW-1133">Transmembrane helix</keyword>
<proteinExistence type="predicted"/>
<reference evidence="9 10" key="1">
    <citation type="submission" date="2023-01" db="EMBL/GenBank/DDBJ databases">
        <title>Sporosarcina sp. nov., isolated from Korean tranditional fermented seafood 'Jeotgal'.</title>
        <authorList>
            <person name="Yang A.-I."/>
        </authorList>
    </citation>
    <scope>NUCLEOTIDE SEQUENCE [LARGE SCALE GENOMIC DNA]</scope>
    <source>
        <strain evidence="9 10">B2O-1</strain>
    </source>
</reference>
<feature type="transmembrane region" description="Helical" evidence="8">
    <location>
        <begin position="180"/>
        <end position="203"/>
    </location>
</feature>
<dbReference type="RefSeq" id="WP_323692358.1">
    <property type="nucleotide sequence ID" value="NZ_CP116341.1"/>
</dbReference>
<evidence type="ECO:0000256" key="5">
    <source>
        <dbReference type="ARBA" id="ARBA00022984"/>
    </source>
</evidence>
<evidence type="ECO:0000313" key="9">
    <source>
        <dbReference type="EMBL" id="WOV84712.1"/>
    </source>
</evidence>
<evidence type="ECO:0000256" key="1">
    <source>
        <dbReference type="ARBA" id="ARBA00004651"/>
    </source>
</evidence>
<dbReference type="PANTHER" id="PTHR47019:SF1">
    <property type="entry name" value="LIPID II FLIPPASE MURJ"/>
    <property type="match status" value="1"/>
</dbReference>
<keyword evidence="5" id="KW-0573">Peptidoglycan synthesis</keyword>
<keyword evidence="3 8" id="KW-0812">Transmembrane</keyword>
<keyword evidence="7 8" id="KW-0472">Membrane</keyword>
<dbReference type="Pfam" id="PF03023">
    <property type="entry name" value="MurJ"/>
    <property type="match status" value="1"/>
</dbReference>
<evidence type="ECO:0000256" key="6">
    <source>
        <dbReference type="ARBA" id="ARBA00022989"/>
    </source>
</evidence>
<feature type="transmembrane region" description="Helical" evidence="8">
    <location>
        <begin position="374"/>
        <end position="393"/>
    </location>
</feature>
<feature type="transmembrane region" description="Helical" evidence="8">
    <location>
        <begin position="466"/>
        <end position="488"/>
    </location>
</feature>
<feature type="transmembrane region" description="Helical" evidence="8">
    <location>
        <begin position="305"/>
        <end position="329"/>
    </location>
</feature>
<dbReference type="InterPro" id="IPR004268">
    <property type="entry name" value="MurJ"/>
</dbReference>
<comment type="subcellular location">
    <subcellularLocation>
        <location evidence="1">Cell membrane</location>
        <topology evidence="1">Multi-pass membrane protein</topology>
    </subcellularLocation>
</comment>
<feature type="transmembrane region" description="Helical" evidence="8">
    <location>
        <begin position="223"/>
        <end position="243"/>
    </location>
</feature>
<feature type="transmembrane region" description="Helical" evidence="8">
    <location>
        <begin position="120"/>
        <end position="140"/>
    </location>
</feature>
<dbReference type="PANTHER" id="PTHR47019">
    <property type="entry name" value="LIPID II FLIPPASE MURJ"/>
    <property type="match status" value="1"/>
</dbReference>
<dbReference type="PRINTS" id="PR01806">
    <property type="entry name" value="VIRFACTRMVIN"/>
</dbReference>
<protein>
    <submittedName>
        <fullName evidence="9">Lipid II flippase MurJ</fullName>
    </submittedName>
</protein>